<accession>A0A3A8ACL5</accession>
<dbReference type="Gene3D" id="3.30.420.310">
    <property type="entry name" value="2-keto-3-deoxy-galactonokinase, C-terminal domain"/>
    <property type="match status" value="1"/>
</dbReference>
<gene>
    <name evidence="1" type="ORF">DEM25_007850</name>
</gene>
<keyword evidence="1" id="KW-0418">Kinase</keyword>
<evidence type="ECO:0000313" key="1">
    <source>
        <dbReference type="EMBL" id="RKF07666.1"/>
    </source>
</evidence>
<dbReference type="GO" id="GO:0034194">
    <property type="term" value="P:D-galactonate catabolic process"/>
    <property type="evidence" value="ECO:0007669"/>
    <property type="project" value="InterPro"/>
</dbReference>
<keyword evidence="2" id="KW-1185">Reference proteome</keyword>
<keyword evidence="1" id="KW-0808">Transferase</keyword>
<dbReference type="SUPFAM" id="SSF53067">
    <property type="entry name" value="Actin-like ATPase domain"/>
    <property type="match status" value="1"/>
</dbReference>
<dbReference type="Gene3D" id="3.30.420.300">
    <property type="entry name" value="2-keto-3-deoxy-galactonokinase, substrate binding domain"/>
    <property type="match status" value="1"/>
</dbReference>
<dbReference type="InterPro" id="IPR042257">
    <property type="entry name" value="DGOK_C"/>
</dbReference>
<dbReference type="Proteomes" id="UP000246132">
    <property type="component" value="Unassembled WGS sequence"/>
</dbReference>
<dbReference type="EMBL" id="QFWV02000004">
    <property type="protein sequence ID" value="RKF07666.1"/>
    <property type="molecule type" value="Genomic_DNA"/>
</dbReference>
<dbReference type="InterPro" id="IPR042258">
    <property type="entry name" value="DGOK_N"/>
</dbReference>
<dbReference type="CDD" id="cd24012">
    <property type="entry name" value="ASKHA_NBD_KDGal-kinase"/>
    <property type="match status" value="1"/>
</dbReference>
<comment type="caution">
    <text evidence="1">The sequence shown here is derived from an EMBL/GenBank/DDBJ whole genome shotgun (WGS) entry which is preliminary data.</text>
</comment>
<name>A0A3A8ACL5_9HYPH</name>
<dbReference type="OrthoDB" id="256574at2"/>
<protein>
    <submittedName>
        <fullName evidence="1">2-dehydro-3-deoxygalactonokinase</fullName>
    </submittedName>
</protein>
<dbReference type="Pfam" id="PF05035">
    <property type="entry name" value="DGOK"/>
    <property type="match status" value="1"/>
</dbReference>
<dbReference type="InterPro" id="IPR007729">
    <property type="entry name" value="DGOK"/>
</dbReference>
<organism evidence="1 2">
    <name type="scientific">Oceaniradius stylonematis</name>
    <dbReference type="NCBI Taxonomy" id="2184161"/>
    <lineage>
        <taxon>Bacteria</taxon>
        <taxon>Pseudomonadati</taxon>
        <taxon>Pseudomonadota</taxon>
        <taxon>Alphaproteobacteria</taxon>
        <taxon>Hyphomicrobiales</taxon>
        <taxon>Ahrensiaceae</taxon>
        <taxon>Oceaniradius</taxon>
    </lineage>
</organism>
<dbReference type="AlphaFoldDB" id="A0A3A8ACL5"/>
<proteinExistence type="predicted"/>
<dbReference type="GO" id="GO:0008671">
    <property type="term" value="F:2-dehydro-3-deoxygalactonokinase activity"/>
    <property type="evidence" value="ECO:0007669"/>
    <property type="project" value="InterPro"/>
</dbReference>
<reference evidence="1 2" key="1">
    <citation type="journal article" date="2018" name="Int. J. Syst. Bacteriol.">
        <title>Oceaniradius stylonemae gen. nov., sp. nov., isolated from a red alga, Stylonema cornu-cervi.</title>
        <authorList>
            <person name="Jeong S."/>
        </authorList>
    </citation>
    <scope>NUCLEOTIDE SEQUENCE [LARGE SCALE GENOMIC DNA]</scope>
    <source>
        <strain evidence="1 2">StC1</strain>
    </source>
</reference>
<sequence>MNSAVSEPVLIGIDWGTSSLRAFLIGAEGEVLDSVSSPEGIMHVPDGNFEAVFANLVGQWMTKARLPVLASGMITSRNGWVETPYETVPLGADDLARALVPHRTACGVELSFITGVTTEHESGPDVMRGEETQIIGASALGMSDGVFVMPGTHSKWIRVVDGRIEDYATYMTGEIFSALRGHTILGALIEDGPFSAEGFKQGVTAGLKERSSLLHDLFHVRTLPLMGKIAPTMVADYLSGLLIGAEISAGADRGNKDGRVTIIGRNDLADRYETALGIAGVDSRRAPDDIVAMGHFLIARSAGLLL</sequence>
<dbReference type="InterPro" id="IPR043129">
    <property type="entry name" value="ATPase_NBD"/>
</dbReference>
<dbReference type="RefSeq" id="WP_109765505.1">
    <property type="nucleotide sequence ID" value="NZ_JASHJQ010000001.1"/>
</dbReference>
<evidence type="ECO:0000313" key="2">
    <source>
        <dbReference type="Proteomes" id="UP000246132"/>
    </source>
</evidence>